<dbReference type="EMBL" id="CAJOBG010056020">
    <property type="protein sequence ID" value="CAF4518986.1"/>
    <property type="molecule type" value="Genomic_DNA"/>
</dbReference>
<reference evidence="1" key="1">
    <citation type="submission" date="2021-02" db="EMBL/GenBank/DDBJ databases">
        <authorList>
            <person name="Nowell W R."/>
        </authorList>
    </citation>
    <scope>NUCLEOTIDE SEQUENCE</scope>
</reference>
<protein>
    <submittedName>
        <fullName evidence="1">Uncharacterized protein</fullName>
    </submittedName>
</protein>
<organism evidence="1 2">
    <name type="scientific">Rotaria magnacalcarata</name>
    <dbReference type="NCBI Taxonomy" id="392030"/>
    <lineage>
        <taxon>Eukaryota</taxon>
        <taxon>Metazoa</taxon>
        <taxon>Spiralia</taxon>
        <taxon>Gnathifera</taxon>
        <taxon>Rotifera</taxon>
        <taxon>Eurotatoria</taxon>
        <taxon>Bdelloidea</taxon>
        <taxon>Philodinida</taxon>
        <taxon>Philodinidae</taxon>
        <taxon>Rotaria</taxon>
    </lineage>
</organism>
<gene>
    <name evidence="1" type="ORF">OVN521_LOCUS41736</name>
</gene>
<name>A0A820WJH2_9BILA</name>
<evidence type="ECO:0000313" key="2">
    <source>
        <dbReference type="Proteomes" id="UP000663866"/>
    </source>
</evidence>
<dbReference type="Proteomes" id="UP000663866">
    <property type="component" value="Unassembled WGS sequence"/>
</dbReference>
<proteinExistence type="predicted"/>
<sequence>MDEDLRTPNTLTTVKLEMFMQRHQVNLNNQNRQHYAMFRSEFGEQTVLFIAKKWIACE</sequence>
<dbReference type="AlphaFoldDB" id="A0A820WJH2"/>
<comment type="caution">
    <text evidence="1">The sequence shown here is derived from an EMBL/GenBank/DDBJ whole genome shotgun (WGS) entry which is preliminary data.</text>
</comment>
<evidence type="ECO:0000313" key="1">
    <source>
        <dbReference type="EMBL" id="CAF4518986.1"/>
    </source>
</evidence>
<accession>A0A820WJH2</accession>
<keyword evidence="2" id="KW-1185">Reference proteome</keyword>